<evidence type="ECO:0000256" key="8">
    <source>
        <dbReference type="ARBA" id="ARBA00023002"/>
    </source>
</evidence>
<evidence type="ECO:0000313" key="18">
    <source>
        <dbReference type="EMBL" id="SFS10741.1"/>
    </source>
</evidence>
<comment type="similarity">
    <text evidence="13">Belongs to the cholesterol 7-desaturase family.</text>
</comment>
<keyword evidence="18" id="KW-0223">Dioxygenase</keyword>
<keyword evidence="7" id="KW-1133">Transmembrane helix</keyword>
<keyword evidence="9" id="KW-0408">Iron</keyword>
<evidence type="ECO:0000256" key="11">
    <source>
        <dbReference type="ARBA" id="ARBA00023136"/>
    </source>
</evidence>
<dbReference type="Gene3D" id="3.90.380.10">
    <property type="entry name" value="Naphthalene 1,2-dioxygenase Alpha Subunit, Chain A, domain 1"/>
    <property type="match status" value="1"/>
</dbReference>
<keyword evidence="11" id="KW-0472">Membrane</keyword>
<dbReference type="GO" id="GO:0046872">
    <property type="term" value="F:metal ion binding"/>
    <property type="evidence" value="ECO:0007669"/>
    <property type="project" value="UniProtKB-KW"/>
</dbReference>
<dbReference type="SUPFAM" id="SSF50022">
    <property type="entry name" value="ISP domain"/>
    <property type="match status" value="1"/>
</dbReference>
<dbReference type="OrthoDB" id="9800776at2"/>
<dbReference type="GO" id="GO:0170056">
    <property type="term" value="F:cholesterol 7-desaturase [NAD(P)H] activity"/>
    <property type="evidence" value="ECO:0007669"/>
    <property type="project" value="UniProtKB-EC"/>
</dbReference>
<keyword evidence="10" id="KW-0411">Iron-sulfur</keyword>
<comment type="catalytic activity">
    <reaction evidence="16">
        <text>cholesterol + NADPH + O2 + H(+) = 7-dehydrocholesterol + NADP(+) + 2 H2O</text>
        <dbReference type="Rhea" id="RHEA:45024"/>
        <dbReference type="ChEBI" id="CHEBI:15377"/>
        <dbReference type="ChEBI" id="CHEBI:15378"/>
        <dbReference type="ChEBI" id="CHEBI:15379"/>
        <dbReference type="ChEBI" id="CHEBI:16113"/>
        <dbReference type="ChEBI" id="CHEBI:17759"/>
        <dbReference type="ChEBI" id="CHEBI:57783"/>
        <dbReference type="ChEBI" id="CHEBI:58349"/>
        <dbReference type="EC" id="1.14.19.21"/>
    </reaction>
    <physiologicalReaction direction="left-to-right" evidence="16">
        <dbReference type="Rhea" id="RHEA:45025"/>
    </physiologicalReaction>
</comment>
<comment type="cofactor">
    <cofactor evidence="1">
        <name>Fe cation</name>
        <dbReference type="ChEBI" id="CHEBI:24875"/>
    </cofactor>
</comment>
<gene>
    <name evidence="18" type="ORF">SAMN05192580_3460</name>
</gene>
<accession>A0A1I6M4Z3</accession>
<dbReference type="STRING" id="1166337.SAMN05192580_3460"/>
<evidence type="ECO:0000256" key="4">
    <source>
        <dbReference type="ARBA" id="ARBA00022692"/>
    </source>
</evidence>
<evidence type="ECO:0000259" key="17">
    <source>
        <dbReference type="PROSITE" id="PS51296"/>
    </source>
</evidence>
<dbReference type="PROSITE" id="PS51296">
    <property type="entry name" value="RIESKE"/>
    <property type="match status" value="1"/>
</dbReference>
<feature type="domain" description="Rieske" evidence="17">
    <location>
        <begin position="20"/>
        <end position="123"/>
    </location>
</feature>
<dbReference type="InterPro" id="IPR050584">
    <property type="entry name" value="Cholesterol_7-desaturase"/>
</dbReference>
<dbReference type="Gene3D" id="2.102.10.10">
    <property type="entry name" value="Rieske [2Fe-2S] iron-sulphur domain"/>
    <property type="match status" value="1"/>
</dbReference>
<comment type="pathway">
    <text evidence="3">Hormone biosynthesis.</text>
</comment>
<comment type="pathway">
    <text evidence="12">Steroid hormone biosynthesis; dafachronic acid biosynthesis.</text>
</comment>
<dbReference type="PANTHER" id="PTHR21266:SF32">
    <property type="entry name" value="CHOLESTEROL 7-DESATURASE NVD"/>
    <property type="match status" value="1"/>
</dbReference>
<evidence type="ECO:0000256" key="6">
    <source>
        <dbReference type="ARBA" id="ARBA00022723"/>
    </source>
</evidence>
<evidence type="ECO:0000256" key="15">
    <source>
        <dbReference type="ARBA" id="ARBA00047853"/>
    </source>
</evidence>
<dbReference type="InterPro" id="IPR036922">
    <property type="entry name" value="Rieske_2Fe-2S_sf"/>
</dbReference>
<evidence type="ECO:0000313" key="19">
    <source>
        <dbReference type="Proteomes" id="UP000198824"/>
    </source>
</evidence>
<dbReference type="Pfam" id="PF19298">
    <property type="entry name" value="KshA_C"/>
    <property type="match status" value="1"/>
</dbReference>
<keyword evidence="19" id="KW-1185">Reference proteome</keyword>
<keyword evidence="8" id="KW-0560">Oxidoreductase</keyword>
<evidence type="ECO:0000256" key="14">
    <source>
        <dbReference type="ARBA" id="ARBA00026095"/>
    </source>
</evidence>
<reference evidence="18 19" key="1">
    <citation type="submission" date="2016-10" db="EMBL/GenBank/DDBJ databases">
        <authorList>
            <person name="de Groot N.N."/>
        </authorList>
    </citation>
    <scope>NUCLEOTIDE SEQUENCE [LARGE SCALE GENOMIC DNA]</scope>
    <source>
        <strain evidence="18 19">S5-249</strain>
    </source>
</reference>
<dbReference type="EC" id="1.14.19.21" evidence="14"/>
<proteinExistence type="inferred from homology"/>
<organism evidence="18 19">
    <name type="scientific">Sphingomonas jatrophae</name>
    <dbReference type="NCBI Taxonomy" id="1166337"/>
    <lineage>
        <taxon>Bacteria</taxon>
        <taxon>Pseudomonadati</taxon>
        <taxon>Pseudomonadota</taxon>
        <taxon>Alphaproteobacteria</taxon>
        <taxon>Sphingomonadales</taxon>
        <taxon>Sphingomonadaceae</taxon>
        <taxon>Sphingomonas</taxon>
    </lineage>
</organism>
<dbReference type="RefSeq" id="WP_093316386.1">
    <property type="nucleotide sequence ID" value="NZ_FOZG01000003.1"/>
</dbReference>
<dbReference type="CDD" id="cd03469">
    <property type="entry name" value="Rieske_RO_Alpha_N"/>
    <property type="match status" value="1"/>
</dbReference>
<dbReference type="GO" id="GO:0008203">
    <property type="term" value="P:cholesterol metabolic process"/>
    <property type="evidence" value="ECO:0007669"/>
    <property type="project" value="InterPro"/>
</dbReference>
<evidence type="ECO:0000256" key="9">
    <source>
        <dbReference type="ARBA" id="ARBA00023004"/>
    </source>
</evidence>
<comment type="subcellular location">
    <subcellularLocation>
        <location evidence="2">Membrane</location>
    </subcellularLocation>
</comment>
<dbReference type="GO" id="GO:0016020">
    <property type="term" value="C:membrane"/>
    <property type="evidence" value="ECO:0007669"/>
    <property type="project" value="UniProtKB-SubCell"/>
</dbReference>
<evidence type="ECO:0000256" key="7">
    <source>
        <dbReference type="ARBA" id="ARBA00022989"/>
    </source>
</evidence>
<dbReference type="GO" id="GO:0005737">
    <property type="term" value="C:cytoplasm"/>
    <property type="evidence" value="ECO:0007669"/>
    <property type="project" value="TreeGrafter"/>
</dbReference>
<dbReference type="InterPro" id="IPR045605">
    <property type="entry name" value="KshA-like_C"/>
</dbReference>
<dbReference type="Pfam" id="PF00355">
    <property type="entry name" value="Rieske"/>
    <property type="match status" value="1"/>
</dbReference>
<dbReference type="GO" id="GO:0051537">
    <property type="term" value="F:2 iron, 2 sulfur cluster binding"/>
    <property type="evidence" value="ECO:0007669"/>
    <property type="project" value="UniProtKB-KW"/>
</dbReference>
<keyword evidence="4" id="KW-0812">Transmembrane</keyword>
<dbReference type="PANTHER" id="PTHR21266">
    <property type="entry name" value="IRON-SULFUR DOMAIN CONTAINING PROTEIN"/>
    <property type="match status" value="1"/>
</dbReference>
<dbReference type="GO" id="GO:0051213">
    <property type="term" value="F:dioxygenase activity"/>
    <property type="evidence" value="ECO:0007669"/>
    <property type="project" value="UniProtKB-KW"/>
</dbReference>
<dbReference type="InterPro" id="IPR017941">
    <property type="entry name" value="Rieske_2Fe-2S"/>
</dbReference>
<evidence type="ECO:0000256" key="2">
    <source>
        <dbReference type="ARBA" id="ARBA00004370"/>
    </source>
</evidence>
<dbReference type="SUPFAM" id="SSF55961">
    <property type="entry name" value="Bet v1-like"/>
    <property type="match status" value="1"/>
</dbReference>
<comment type="catalytic activity">
    <reaction evidence="15">
        <text>cholesterol + NADH + O2 + H(+) = 7-dehydrocholesterol + NAD(+) + 2 H2O</text>
        <dbReference type="Rhea" id="RHEA:51644"/>
        <dbReference type="ChEBI" id="CHEBI:15377"/>
        <dbReference type="ChEBI" id="CHEBI:15378"/>
        <dbReference type="ChEBI" id="CHEBI:15379"/>
        <dbReference type="ChEBI" id="CHEBI:16113"/>
        <dbReference type="ChEBI" id="CHEBI:17759"/>
        <dbReference type="ChEBI" id="CHEBI:57540"/>
        <dbReference type="ChEBI" id="CHEBI:57945"/>
        <dbReference type="EC" id="1.14.19.21"/>
    </reaction>
    <physiologicalReaction direction="left-to-right" evidence="15">
        <dbReference type="Rhea" id="RHEA:51645"/>
    </physiologicalReaction>
</comment>
<keyword evidence="5" id="KW-0001">2Fe-2S</keyword>
<evidence type="ECO:0000256" key="3">
    <source>
        <dbReference type="ARBA" id="ARBA00004972"/>
    </source>
</evidence>
<sequence length="334" mass="37256">MNAISRFGTKYPFHPYPTGWFAVGFTDDLAPKSVKPLRYFGQDLVLFRTESGQTVVTDAHCPHLGAHLGYDSWVEGETIVCPFHQWRYDTAGKCVHVPFVKAIPPRAKVRTWPTAERGGMIFVWHDLAGAPPQWELPAYDERRRVPGAGFRKLHDDFGAAHPQDVFENGVDFAHFPGVHSTGRAVSGGDLRIEGHRFHSPVRILPADYDGPIEGVDIGSTVASEVVGGGLSRVESRTPHAPGLTTIYYVSVTPVDQDLSHYYVHQFFLKDDDCPMSDEAIARFTQLAAEHGEKEQHSDGKIWPHKAYVAQPMLTAADGPILKYREWYAQFHPAV</sequence>
<dbReference type="Proteomes" id="UP000198824">
    <property type="component" value="Unassembled WGS sequence"/>
</dbReference>
<keyword evidence="6" id="KW-0479">Metal-binding</keyword>
<protein>
    <recommendedName>
        <fullName evidence="14">cholesterol 7-desaturase</fullName>
        <ecNumber evidence="14">1.14.19.21</ecNumber>
    </recommendedName>
</protein>
<evidence type="ECO:0000256" key="12">
    <source>
        <dbReference type="ARBA" id="ARBA00025712"/>
    </source>
</evidence>
<dbReference type="EMBL" id="FOZG01000003">
    <property type="protein sequence ID" value="SFS10741.1"/>
    <property type="molecule type" value="Genomic_DNA"/>
</dbReference>
<evidence type="ECO:0000256" key="5">
    <source>
        <dbReference type="ARBA" id="ARBA00022714"/>
    </source>
</evidence>
<evidence type="ECO:0000256" key="16">
    <source>
        <dbReference type="ARBA" id="ARBA00049548"/>
    </source>
</evidence>
<dbReference type="AlphaFoldDB" id="A0A1I6M4Z3"/>
<evidence type="ECO:0000256" key="13">
    <source>
        <dbReference type="ARBA" id="ARBA00025729"/>
    </source>
</evidence>
<evidence type="ECO:0000256" key="10">
    <source>
        <dbReference type="ARBA" id="ARBA00023014"/>
    </source>
</evidence>
<name>A0A1I6M4Z3_9SPHN</name>
<evidence type="ECO:0000256" key="1">
    <source>
        <dbReference type="ARBA" id="ARBA00001962"/>
    </source>
</evidence>